<proteinExistence type="predicted"/>
<evidence type="ECO:0000313" key="1">
    <source>
        <dbReference type="EMBL" id="EPS98899.1"/>
    </source>
</evidence>
<dbReference type="AlphaFoldDB" id="S8FKQ9"/>
<sequence>MSEDIPTNQLVQSVAPFRQTPQLPVELISMFIEEVHSKRTLSSLSSTCHAFQALVEPILYRSIYVTSRVRADSTVSTLIYQKSRAVHV</sequence>
<name>S8FKQ9_FOMSC</name>
<dbReference type="HOGENOM" id="CLU_2469104_0_0_1"/>
<dbReference type="EMBL" id="KE504161">
    <property type="protein sequence ID" value="EPS98899.1"/>
    <property type="molecule type" value="Genomic_DNA"/>
</dbReference>
<reference evidence="1 2" key="1">
    <citation type="journal article" date="2012" name="Science">
        <title>The Paleozoic origin of enzymatic lignin decomposition reconstructed from 31 fungal genomes.</title>
        <authorList>
            <person name="Floudas D."/>
            <person name="Binder M."/>
            <person name="Riley R."/>
            <person name="Barry K."/>
            <person name="Blanchette R.A."/>
            <person name="Henrissat B."/>
            <person name="Martinez A.T."/>
            <person name="Otillar R."/>
            <person name="Spatafora J.W."/>
            <person name="Yadav J.S."/>
            <person name="Aerts A."/>
            <person name="Benoit I."/>
            <person name="Boyd A."/>
            <person name="Carlson A."/>
            <person name="Copeland A."/>
            <person name="Coutinho P.M."/>
            <person name="de Vries R.P."/>
            <person name="Ferreira P."/>
            <person name="Findley K."/>
            <person name="Foster B."/>
            <person name="Gaskell J."/>
            <person name="Glotzer D."/>
            <person name="Gorecki P."/>
            <person name="Heitman J."/>
            <person name="Hesse C."/>
            <person name="Hori C."/>
            <person name="Igarashi K."/>
            <person name="Jurgens J.A."/>
            <person name="Kallen N."/>
            <person name="Kersten P."/>
            <person name="Kohler A."/>
            <person name="Kuees U."/>
            <person name="Kumar T.K.A."/>
            <person name="Kuo A."/>
            <person name="LaButti K."/>
            <person name="Larrondo L.F."/>
            <person name="Lindquist E."/>
            <person name="Ling A."/>
            <person name="Lombard V."/>
            <person name="Lucas S."/>
            <person name="Lundell T."/>
            <person name="Martin R."/>
            <person name="McLaughlin D.J."/>
            <person name="Morgenstern I."/>
            <person name="Morin E."/>
            <person name="Murat C."/>
            <person name="Nagy L.G."/>
            <person name="Nolan M."/>
            <person name="Ohm R.A."/>
            <person name="Patyshakuliyeva A."/>
            <person name="Rokas A."/>
            <person name="Ruiz-Duenas F.J."/>
            <person name="Sabat G."/>
            <person name="Salamov A."/>
            <person name="Samejima M."/>
            <person name="Schmutz J."/>
            <person name="Slot J.C."/>
            <person name="St John F."/>
            <person name="Stenlid J."/>
            <person name="Sun H."/>
            <person name="Sun S."/>
            <person name="Syed K."/>
            <person name="Tsang A."/>
            <person name="Wiebenga A."/>
            <person name="Young D."/>
            <person name="Pisabarro A."/>
            <person name="Eastwood D.C."/>
            <person name="Martin F."/>
            <person name="Cullen D."/>
            <person name="Grigoriev I.V."/>
            <person name="Hibbett D.S."/>
        </authorList>
    </citation>
    <scope>NUCLEOTIDE SEQUENCE</scope>
    <source>
        <strain evidence="2">FP-58527</strain>
    </source>
</reference>
<organism evidence="1 2">
    <name type="scientific">Fomitopsis schrenkii</name>
    <name type="common">Brown rot fungus</name>
    <dbReference type="NCBI Taxonomy" id="2126942"/>
    <lineage>
        <taxon>Eukaryota</taxon>
        <taxon>Fungi</taxon>
        <taxon>Dikarya</taxon>
        <taxon>Basidiomycota</taxon>
        <taxon>Agaricomycotina</taxon>
        <taxon>Agaricomycetes</taxon>
        <taxon>Polyporales</taxon>
        <taxon>Fomitopsis</taxon>
    </lineage>
</organism>
<dbReference type="Proteomes" id="UP000015241">
    <property type="component" value="Unassembled WGS sequence"/>
</dbReference>
<evidence type="ECO:0000313" key="2">
    <source>
        <dbReference type="Proteomes" id="UP000015241"/>
    </source>
</evidence>
<accession>S8FKQ9</accession>
<keyword evidence="2" id="KW-1185">Reference proteome</keyword>
<gene>
    <name evidence="1" type="ORF">FOMPIDRAFT_1024457</name>
</gene>
<protein>
    <recommendedName>
        <fullName evidence="3">F-box domain-containing protein</fullName>
    </recommendedName>
</protein>
<dbReference type="OrthoDB" id="2522477at2759"/>
<dbReference type="InParanoid" id="S8FKQ9"/>
<evidence type="ECO:0008006" key="3">
    <source>
        <dbReference type="Google" id="ProtNLM"/>
    </source>
</evidence>